<protein>
    <recommendedName>
        <fullName evidence="4">RNA helicase</fullName>
        <ecNumber evidence="4">3.6.4.13</ecNumber>
    </recommendedName>
</protein>
<dbReference type="InterPro" id="IPR044774">
    <property type="entry name" value="Suv3_DEXQc"/>
</dbReference>
<evidence type="ECO:0000256" key="8">
    <source>
        <dbReference type="ARBA" id="ARBA00022840"/>
    </source>
</evidence>
<dbReference type="Gene3D" id="1.20.58.1080">
    <property type="match status" value="1"/>
</dbReference>
<dbReference type="Pfam" id="PF12513">
    <property type="entry name" value="SUV3_C"/>
    <property type="match status" value="1"/>
</dbReference>
<dbReference type="Gene3D" id="3.40.50.300">
    <property type="entry name" value="P-loop containing nucleotide triphosphate hydrolases"/>
    <property type="match status" value="2"/>
</dbReference>
<dbReference type="SMART" id="SM00490">
    <property type="entry name" value="HELICc"/>
    <property type="match status" value="1"/>
</dbReference>
<evidence type="ECO:0000256" key="11">
    <source>
        <dbReference type="ARBA" id="ARBA00047984"/>
    </source>
</evidence>
<comment type="catalytic activity">
    <reaction evidence="11">
        <text>ATP + H2O = ADP + phosphate + H(+)</text>
        <dbReference type="Rhea" id="RHEA:13065"/>
        <dbReference type="ChEBI" id="CHEBI:15377"/>
        <dbReference type="ChEBI" id="CHEBI:15378"/>
        <dbReference type="ChEBI" id="CHEBI:30616"/>
        <dbReference type="ChEBI" id="CHEBI:43474"/>
        <dbReference type="ChEBI" id="CHEBI:456216"/>
        <dbReference type="EC" id="3.6.4.13"/>
    </reaction>
</comment>
<dbReference type="InterPro" id="IPR041082">
    <property type="entry name" value="Suv3_C_1"/>
</dbReference>
<evidence type="ECO:0000256" key="10">
    <source>
        <dbReference type="ARBA" id="ARBA00023128"/>
    </source>
</evidence>
<evidence type="ECO:0000256" key="4">
    <source>
        <dbReference type="ARBA" id="ARBA00012552"/>
    </source>
</evidence>
<keyword evidence="7" id="KW-0347">Helicase</keyword>
<dbReference type="PROSITE" id="PS51194">
    <property type="entry name" value="HELICASE_CTER"/>
    <property type="match status" value="1"/>
</dbReference>
<evidence type="ECO:0000256" key="9">
    <source>
        <dbReference type="ARBA" id="ARBA00022946"/>
    </source>
</evidence>
<evidence type="ECO:0000256" key="5">
    <source>
        <dbReference type="ARBA" id="ARBA00022741"/>
    </source>
</evidence>
<keyword evidence="12" id="KW-0175">Coiled coil</keyword>
<evidence type="ECO:0000313" key="15">
    <source>
        <dbReference type="EMBL" id="SPQ23619.1"/>
    </source>
</evidence>
<dbReference type="InterPro" id="IPR027417">
    <property type="entry name" value="P-loop_NTPase"/>
</dbReference>
<keyword evidence="6" id="KW-0378">Hydrolase</keyword>
<comment type="cofactor">
    <cofactor evidence="2">
        <name>Mg(2+)</name>
        <dbReference type="ChEBI" id="CHEBI:18420"/>
    </cofactor>
</comment>
<dbReference type="GO" id="GO:0005524">
    <property type="term" value="F:ATP binding"/>
    <property type="evidence" value="ECO:0007669"/>
    <property type="project" value="UniProtKB-KW"/>
</dbReference>
<dbReference type="PANTHER" id="PTHR12131:SF1">
    <property type="entry name" value="ATP-DEPENDENT RNA HELICASE SUPV3L1, MITOCHONDRIAL-RELATED"/>
    <property type="match status" value="1"/>
</dbReference>
<dbReference type="Proteomes" id="UP000289323">
    <property type="component" value="Unassembled WGS sequence"/>
</dbReference>
<evidence type="ECO:0000256" key="3">
    <source>
        <dbReference type="ARBA" id="ARBA00004173"/>
    </source>
</evidence>
<dbReference type="FunFam" id="3.40.50.300:FF:000957">
    <property type="entry name" value="ATP-dependent RNA helicase SUV3L, mitochondrial"/>
    <property type="match status" value="1"/>
</dbReference>
<sequence>MHKALRHGLENEHGSPTIRRPAFMITRNYQVLEKLVESRLQHVIASMGDWAKNQAEWRSFGLTSQAQLDREVGLFRMVLGKSFALAVEEGKTRRAENPLFWNLRNAFIRSDSIGLDRELKYAFQTFLMRSRFPKAVNELHMALADLRFPYEWYPATRMLQRTIHLHVGPTNSGKTYNALQALEKARTGIYAGPLRLLAHEIWNRFTAKKKPCALVTGEEVRIPTDADTWFHSCTVEMTPMNARVDVAVIDEIQMIASEDRGWAWTQAFLGVQAKEVHLCGEERVVPLIQDLCARIGEECIVHRYQRLNPLNVMDESLKGKFSNLQKGDAVVAFSRVSLHQLKAGIEKETGRRCAIVYGNLPPETRASQAALFNNPNNEYDYLVASDAIGMGLNLEIKRVVFEASYKFDGVTFRPLTVPEIKQIGGRAGRFRTATRETAGDTSQPSPGLVTTLDEEDLDLIRAAFGKEAPPIPTAGLFPPPAVIERFHSYFPPRTPISFVLARLREMSRLSPRFHMCDFTNAMDIAEIIKQYDLSVSDRCVFLNVPMNLRDPRQVEALRAFAKCVAEMGSGHLLDFPEIDLEVLDLARPTAPSQQVEYLHRLESLHQAITMYLWLSYRYQGVFQSQGLAFKVKELVEAKIADHLEKLSFVEEQQRSKRRRMRKLAARSERKERNLLAIDEELLPPHDEGAGQWAEEGHEEPLFDGEVAAERPPAAAAAATAADAKV</sequence>
<evidence type="ECO:0000256" key="1">
    <source>
        <dbReference type="ARBA" id="ARBA00001936"/>
    </source>
</evidence>
<comment type="subcellular location">
    <subcellularLocation>
        <location evidence="3">Mitochondrion</location>
    </subcellularLocation>
</comment>
<keyword evidence="8" id="KW-0067">ATP-binding</keyword>
<name>A0A446BM96_9PEZI</name>
<feature type="domain" description="Helicase C-terminal" evidence="14">
    <location>
        <begin position="316"/>
        <end position="479"/>
    </location>
</feature>
<dbReference type="InterPro" id="IPR001650">
    <property type="entry name" value="Helicase_C-like"/>
</dbReference>
<dbReference type="InterPro" id="IPR022192">
    <property type="entry name" value="SUV3_C"/>
</dbReference>
<comment type="cofactor">
    <cofactor evidence="1">
        <name>Mn(2+)</name>
        <dbReference type="ChEBI" id="CHEBI:29035"/>
    </cofactor>
</comment>
<feature type="region of interest" description="Disordered" evidence="13">
    <location>
        <begin position="684"/>
        <end position="725"/>
    </location>
</feature>
<evidence type="ECO:0000256" key="2">
    <source>
        <dbReference type="ARBA" id="ARBA00001946"/>
    </source>
</evidence>
<dbReference type="GO" id="GO:0045025">
    <property type="term" value="C:mitochondrial degradosome"/>
    <property type="evidence" value="ECO:0007669"/>
    <property type="project" value="TreeGrafter"/>
</dbReference>
<feature type="compositionally biased region" description="Basic and acidic residues" evidence="13">
    <location>
        <begin position="684"/>
        <end position="700"/>
    </location>
</feature>
<evidence type="ECO:0000313" key="16">
    <source>
        <dbReference type="Proteomes" id="UP000289323"/>
    </source>
</evidence>
<dbReference type="Pfam" id="PF22527">
    <property type="entry name" value="DEXQc_Suv3"/>
    <property type="match status" value="1"/>
</dbReference>
<reference evidence="15 16" key="1">
    <citation type="submission" date="2018-04" db="EMBL/GenBank/DDBJ databases">
        <authorList>
            <person name="Huttner S."/>
            <person name="Dainat J."/>
        </authorList>
    </citation>
    <scope>NUCLEOTIDE SEQUENCE [LARGE SCALE GENOMIC DNA]</scope>
</reference>
<organism evidence="15 16">
    <name type="scientific">Thermothielavioides terrestris</name>
    <dbReference type="NCBI Taxonomy" id="2587410"/>
    <lineage>
        <taxon>Eukaryota</taxon>
        <taxon>Fungi</taxon>
        <taxon>Dikarya</taxon>
        <taxon>Ascomycota</taxon>
        <taxon>Pezizomycotina</taxon>
        <taxon>Sordariomycetes</taxon>
        <taxon>Sordariomycetidae</taxon>
        <taxon>Sordariales</taxon>
        <taxon>Chaetomiaceae</taxon>
        <taxon>Thermothielavioides</taxon>
    </lineage>
</organism>
<accession>A0A446BM96</accession>
<dbReference type="InterPro" id="IPR050699">
    <property type="entry name" value="RNA-DNA_Helicase"/>
</dbReference>
<evidence type="ECO:0000256" key="7">
    <source>
        <dbReference type="ARBA" id="ARBA00022806"/>
    </source>
</evidence>
<dbReference type="AlphaFoldDB" id="A0A446BM96"/>
<evidence type="ECO:0000256" key="13">
    <source>
        <dbReference type="SAM" id="MobiDB-lite"/>
    </source>
</evidence>
<dbReference type="InterPro" id="IPR055206">
    <property type="entry name" value="DEXQc_SUV3"/>
</dbReference>
<proteinExistence type="predicted"/>
<dbReference type="FunFam" id="3.40.50.300:FF:000269">
    <property type="entry name" value="ATP-dependent RNA helicase SUPV3L1, mitochondrial"/>
    <property type="match status" value="1"/>
</dbReference>
<dbReference type="Gene3D" id="1.20.272.40">
    <property type="match status" value="1"/>
</dbReference>
<evidence type="ECO:0000256" key="6">
    <source>
        <dbReference type="ARBA" id="ARBA00022801"/>
    </source>
</evidence>
<keyword evidence="9" id="KW-0809">Transit peptide</keyword>
<dbReference type="PANTHER" id="PTHR12131">
    <property type="entry name" value="ATP-DEPENDENT RNA AND DNA HELICASE"/>
    <property type="match status" value="1"/>
</dbReference>
<dbReference type="Pfam" id="PF00271">
    <property type="entry name" value="Helicase_C"/>
    <property type="match status" value="1"/>
</dbReference>
<dbReference type="FunFam" id="1.20.272.40:FF:000002">
    <property type="entry name" value="ATP-dependent RNA helicase SUV3, mitochondrial"/>
    <property type="match status" value="1"/>
</dbReference>
<dbReference type="Pfam" id="PF18147">
    <property type="entry name" value="Suv3_C_1"/>
    <property type="match status" value="1"/>
</dbReference>
<dbReference type="SUPFAM" id="SSF52540">
    <property type="entry name" value="P-loop containing nucleoside triphosphate hydrolases"/>
    <property type="match status" value="1"/>
</dbReference>
<gene>
    <name evidence="15" type="ORF">TT172_LOCUS6038</name>
</gene>
<feature type="compositionally biased region" description="Low complexity" evidence="13">
    <location>
        <begin position="709"/>
        <end position="725"/>
    </location>
</feature>
<evidence type="ECO:0000259" key="14">
    <source>
        <dbReference type="PROSITE" id="PS51194"/>
    </source>
</evidence>
<dbReference type="GO" id="GO:0003724">
    <property type="term" value="F:RNA helicase activity"/>
    <property type="evidence" value="ECO:0007669"/>
    <property type="project" value="UniProtKB-EC"/>
</dbReference>
<dbReference type="EC" id="3.6.4.13" evidence="4"/>
<dbReference type="GO" id="GO:0016787">
    <property type="term" value="F:hydrolase activity"/>
    <property type="evidence" value="ECO:0007669"/>
    <property type="project" value="UniProtKB-KW"/>
</dbReference>
<dbReference type="CDD" id="cd17913">
    <property type="entry name" value="DEXQc_Suv3"/>
    <property type="match status" value="1"/>
</dbReference>
<keyword evidence="5" id="KW-0547">Nucleotide-binding</keyword>
<dbReference type="EMBL" id="OUUZ01000011">
    <property type="protein sequence ID" value="SPQ23619.1"/>
    <property type="molecule type" value="Genomic_DNA"/>
</dbReference>
<feature type="coiled-coil region" evidence="12">
    <location>
        <begin position="632"/>
        <end position="680"/>
    </location>
</feature>
<keyword evidence="10" id="KW-0496">Mitochondrion</keyword>
<dbReference type="CDD" id="cd18805">
    <property type="entry name" value="SF2_C_suv3"/>
    <property type="match status" value="1"/>
</dbReference>
<dbReference type="GO" id="GO:0000965">
    <property type="term" value="P:mitochondrial RNA 3'-end processing"/>
    <property type="evidence" value="ECO:0007669"/>
    <property type="project" value="TreeGrafter"/>
</dbReference>
<evidence type="ECO:0000256" key="12">
    <source>
        <dbReference type="SAM" id="Coils"/>
    </source>
</evidence>